<dbReference type="CDD" id="cd00384">
    <property type="entry name" value="ALAD_PBGS"/>
    <property type="match status" value="1"/>
</dbReference>
<evidence type="ECO:0000256" key="10">
    <source>
        <dbReference type="ARBA" id="ARBA00047651"/>
    </source>
</evidence>
<evidence type="ECO:0000256" key="13">
    <source>
        <dbReference type="PIRSR" id="PIRSR001415-5"/>
    </source>
</evidence>
<name>A0A6M8B4G6_9ACTO</name>
<dbReference type="SUPFAM" id="SSF51569">
    <property type="entry name" value="Aldolase"/>
    <property type="match status" value="1"/>
</dbReference>
<dbReference type="SMART" id="SM01004">
    <property type="entry name" value="ALAD"/>
    <property type="match status" value="1"/>
</dbReference>
<dbReference type="AlphaFoldDB" id="A0A6M8B4G6"/>
<proteinExistence type="inferred from homology"/>
<evidence type="ECO:0000256" key="2">
    <source>
        <dbReference type="ARBA" id="ARBA00008055"/>
    </source>
</evidence>
<dbReference type="InterPro" id="IPR001731">
    <property type="entry name" value="ALAD"/>
</dbReference>
<feature type="binding site" evidence="12">
    <location>
        <position position="251"/>
    </location>
    <ligand>
        <name>5-aminolevulinate</name>
        <dbReference type="ChEBI" id="CHEBI:356416"/>
        <label>1</label>
    </ligand>
</feature>
<dbReference type="EC" id="4.2.1.24" evidence="4 14"/>
<dbReference type="GO" id="GO:0004655">
    <property type="term" value="F:porphobilinogen synthase activity"/>
    <property type="evidence" value="ECO:0007669"/>
    <property type="project" value="UniProtKB-EC"/>
</dbReference>
<dbReference type="InterPro" id="IPR013785">
    <property type="entry name" value="Aldolase_TIM"/>
</dbReference>
<comment type="subunit">
    <text evidence="3 14">Homooctamer.</text>
</comment>
<feature type="binding site" evidence="12">
    <location>
        <position position="240"/>
    </location>
    <ligand>
        <name>5-aminolevulinate</name>
        <dbReference type="ChEBI" id="CHEBI:356416"/>
        <label>1</label>
    </ligand>
</feature>
<comment type="catalytic activity">
    <reaction evidence="10 14">
        <text>2 5-aminolevulinate = porphobilinogen + 2 H2O + H(+)</text>
        <dbReference type="Rhea" id="RHEA:24064"/>
        <dbReference type="ChEBI" id="CHEBI:15377"/>
        <dbReference type="ChEBI" id="CHEBI:15378"/>
        <dbReference type="ChEBI" id="CHEBI:58126"/>
        <dbReference type="ChEBI" id="CHEBI:356416"/>
        <dbReference type="EC" id="4.2.1.24"/>
    </reaction>
</comment>
<comment type="pathway">
    <text evidence="1">Porphyrin-containing compound metabolism; protoporphyrin-IX biosynthesis; coproporphyrinogen-III from 5-aminolevulinate: step 1/4.</text>
</comment>
<keyword evidence="8 14" id="KW-0627">Porphyrin biosynthesis</keyword>
<dbReference type="Proteomes" id="UP000504752">
    <property type="component" value="Chromosome"/>
</dbReference>
<gene>
    <name evidence="17" type="primary">hemB</name>
    <name evidence="17" type="ORF">HPC72_00515</name>
</gene>
<evidence type="ECO:0000256" key="15">
    <source>
        <dbReference type="RuleBase" id="RU004161"/>
    </source>
</evidence>
<dbReference type="GO" id="GO:0006782">
    <property type="term" value="P:protoporphyrinogen IX biosynthetic process"/>
    <property type="evidence" value="ECO:0007669"/>
    <property type="project" value="UniProtKB-UniPathway"/>
</dbReference>
<dbReference type="UniPathway" id="UPA00251">
    <property type="reaction ID" value="UER00318"/>
</dbReference>
<dbReference type="PIRSF" id="PIRSF001415">
    <property type="entry name" value="Porphbilin_synth"/>
    <property type="match status" value="1"/>
</dbReference>
<dbReference type="RefSeq" id="WP_159524633.1">
    <property type="nucleotide sequence ID" value="NZ_CP053642.1"/>
</dbReference>
<evidence type="ECO:0000256" key="3">
    <source>
        <dbReference type="ARBA" id="ARBA00011823"/>
    </source>
</evidence>
<dbReference type="Pfam" id="PF00490">
    <property type="entry name" value="ALAD"/>
    <property type="match status" value="1"/>
</dbReference>
<evidence type="ECO:0000256" key="9">
    <source>
        <dbReference type="ARBA" id="ARBA00025628"/>
    </source>
</evidence>
<dbReference type="PRINTS" id="PR00144">
    <property type="entry name" value="DALDHYDRTASE"/>
</dbReference>
<organism evidence="17 18">
    <name type="scientific">Actinomyces marmotae</name>
    <dbReference type="NCBI Taxonomy" id="2737173"/>
    <lineage>
        <taxon>Bacteria</taxon>
        <taxon>Bacillati</taxon>
        <taxon>Actinomycetota</taxon>
        <taxon>Actinomycetes</taxon>
        <taxon>Actinomycetales</taxon>
        <taxon>Actinomycetaceae</taxon>
        <taxon>Actinomyces</taxon>
    </lineage>
</organism>
<evidence type="ECO:0000313" key="18">
    <source>
        <dbReference type="Proteomes" id="UP000504752"/>
    </source>
</evidence>
<dbReference type="PANTHER" id="PTHR11458">
    <property type="entry name" value="DELTA-AMINOLEVULINIC ACID DEHYDRATASE"/>
    <property type="match status" value="1"/>
</dbReference>
<evidence type="ECO:0000256" key="14">
    <source>
        <dbReference type="RuleBase" id="RU000515"/>
    </source>
</evidence>
<dbReference type="KEGG" id="amam:HPC72_00515"/>
<sequence length="364" mass="38309">MTQPILPNPLDPSTSPAAGILTSRGVPAPERPVIRPRRLRATAAMRALVAQTRIDPARLIQPLFVREGIDEPRPIEAMPGVVQHTLDSLRREAAACAAAGVGAIDLFGVPERRDETGSGAWAAEGILNRGVAAVREEVGDALVVCADTCLDEFTSHGHCGLLRPEGDPRAGEVDNDSTLACYQAMAVAQAEAGAHMVSPSGMMDGQVAAIRAALDATGHDDVAILAYSAKYASAYFGPFREAVGSTLTGDRRTYQQDPANRREGLREAMLDVAEGADIVMVKPSGPYLDVLADVAAASPVPVAAYQVSGEFAMVEAAARHGWIDRERVIAESVLGIMRAGADTVLTYWAREIAEGLRGPGAAGR</sequence>
<evidence type="ECO:0000256" key="16">
    <source>
        <dbReference type="SAM" id="MobiDB-lite"/>
    </source>
</evidence>
<comment type="similarity">
    <text evidence="2 15">Belongs to the ALAD family.</text>
</comment>
<feature type="compositionally biased region" description="Pro residues" evidence="16">
    <location>
        <begin position="1"/>
        <end position="10"/>
    </location>
</feature>
<feature type="active site" description="Schiff-base intermediate with substrate" evidence="11">
    <location>
        <position position="282"/>
    </location>
</feature>
<evidence type="ECO:0000256" key="5">
    <source>
        <dbReference type="ARBA" id="ARBA00020771"/>
    </source>
</evidence>
<comment type="function">
    <text evidence="9">Catalyzes an early step in the biosynthesis of tetrapyrroles. Binds two molecules of 5-aminolevulinate per subunit, each at a distinct site, and catalyzes their condensation to form porphobilinogen.</text>
</comment>
<keyword evidence="7 14" id="KW-0456">Lyase</keyword>
<dbReference type="PANTHER" id="PTHR11458:SF0">
    <property type="entry name" value="DELTA-AMINOLEVULINIC ACID DEHYDRATASE"/>
    <property type="match status" value="1"/>
</dbReference>
<feature type="binding site" evidence="12">
    <location>
        <position position="347"/>
    </location>
    <ligand>
        <name>5-aminolevulinate</name>
        <dbReference type="ChEBI" id="CHEBI:356416"/>
        <label>2</label>
    </ligand>
</feature>
<dbReference type="NCBIfam" id="NF006762">
    <property type="entry name" value="PRK09283.1"/>
    <property type="match status" value="1"/>
</dbReference>
<dbReference type="FunFam" id="3.20.20.70:FF:000019">
    <property type="entry name" value="Delta-aminolevulinic acid dehydratase"/>
    <property type="match status" value="1"/>
</dbReference>
<dbReference type="Gene3D" id="3.20.20.70">
    <property type="entry name" value="Aldolase class I"/>
    <property type="match status" value="1"/>
</dbReference>
<dbReference type="GO" id="GO:0008270">
    <property type="term" value="F:zinc ion binding"/>
    <property type="evidence" value="ECO:0007669"/>
    <property type="project" value="TreeGrafter"/>
</dbReference>
<evidence type="ECO:0000256" key="7">
    <source>
        <dbReference type="ARBA" id="ARBA00023239"/>
    </source>
</evidence>
<dbReference type="PROSITE" id="PS00169">
    <property type="entry name" value="D_ALA_DEHYDRATASE"/>
    <property type="match status" value="1"/>
</dbReference>
<evidence type="ECO:0000256" key="1">
    <source>
        <dbReference type="ARBA" id="ARBA00004694"/>
    </source>
</evidence>
<accession>A0A6M8B4G6</accession>
<evidence type="ECO:0000256" key="12">
    <source>
        <dbReference type="PIRSR" id="PIRSR001415-2"/>
    </source>
</evidence>
<keyword evidence="18" id="KW-1185">Reference proteome</keyword>
<evidence type="ECO:0000256" key="6">
    <source>
        <dbReference type="ARBA" id="ARBA00023133"/>
    </source>
</evidence>
<keyword evidence="13" id="KW-0479">Metal-binding</keyword>
<feature type="active site" description="Schiff-base intermediate with substrate" evidence="11">
    <location>
        <position position="230"/>
    </location>
</feature>
<dbReference type="GO" id="GO:0005829">
    <property type="term" value="C:cytosol"/>
    <property type="evidence" value="ECO:0007669"/>
    <property type="project" value="TreeGrafter"/>
</dbReference>
<keyword evidence="13" id="KW-0460">Magnesium</keyword>
<evidence type="ECO:0000256" key="8">
    <source>
        <dbReference type="ARBA" id="ARBA00023244"/>
    </source>
</evidence>
<feature type="binding site" evidence="13">
    <location>
        <position position="267"/>
    </location>
    <ligand>
        <name>Mg(2+)</name>
        <dbReference type="ChEBI" id="CHEBI:18420"/>
    </ligand>
</feature>
<dbReference type="EMBL" id="CP053642">
    <property type="protein sequence ID" value="QKD78946.1"/>
    <property type="molecule type" value="Genomic_DNA"/>
</dbReference>
<evidence type="ECO:0000256" key="11">
    <source>
        <dbReference type="PIRSR" id="PIRSR001415-1"/>
    </source>
</evidence>
<feature type="region of interest" description="Disordered" evidence="16">
    <location>
        <begin position="1"/>
        <end position="32"/>
    </location>
</feature>
<dbReference type="InterPro" id="IPR030656">
    <property type="entry name" value="ALAD_AS"/>
</dbReference>
<reference evidence="17 18" key="1">
    <citation type="submission" date="2020-05" db="EMBL/GenBank/DDBJ databases">
        <title>Actinomyces sp. zg-325.</title>
        <authorList>
            <person name="Yang C."/>
        </authorList>
    </citation>
    <scope>NUCLEOTIDE SEQUENCE [LARGE SCALE GENOMIC DNA]</scope>
    <source>
        <strain evidence="18">zg-325</strain>
    </source>
</reference>
<evidence type="ECO:0000313" key="17">
    <source>
        <dbReference type="EMBL" id="QKD78946.1"/>
    </source>
</evidence>
<protein>
    <recommendedName>
        <fullName evidence="5 14">Delta-aminolevulinic acid dehydratase</fullName>
        <ecNumber evidence="4 14">4.2.1.24</ecNumber>
    </recommendedName>
</protein>
<evidence type="ECO:0000256" key="4">
    <source>
        <dbReference type="ARBA" id="ARBA00012053"/>
    </source>
</evidence>
<feature type="binding site" evidence="12">
    <location>
        <position position="308"/>
    </location>
    <ligand>
        <name>5-aminolevulinate</name>
        <dbReference type="ChEBI" id="CHEBI:356416"/>
        <label>2</label>
    </ligand>
</feature>
<keyword evidence="6" id="KW-0350">Heme biosynthesis</keyword>